<sequence>MTTPHIPSRSMPQQFLLASTLGFALLAGFVSVALADEPAAAAPLTRAEVRQDFDAYRASGLADLESDDTQSRVGTPAWEAARARYLALRHVMIDPTSGRMLSRAEVVADLKRYEASGLAAFGQRDGDDSIETRALQQARARYDALAMNDMMQARPLTRAEVLADLQIYREAGLDEYDRGEGVSSGDLPGYQAAQARYAALRANGRYAALVKEIGQHGGHAG</sequence>
<name>A0A1W6L3G8_9BURK</name>
<dbReference type="STRING" id="946333.A4W93_01555"/>
<dbReference type="RefSeq" id="WP_085748946.1">
    <property type="nucleotide sequence ID" value="NZ_BSPR01000012.1"/>
</dbReference>
<evidence type="ECO:0000313" key="1">
    <source>
        <dbReference type="EMBL" id="ARN18708.1"/>
    </source>
</evidence>
<evidence type="ECO:0000313" key="2">
    <source>
        <dbReference type="Proteomes" id="UP000193427"/>
    </source>
</evidence>
<dbReference type="Proteomes" id="UP000193427">
    <property type="component" value="Chromosome"/>
</dbReference>
<proteinExistence type="predicted"/>
<keyword evidence="2" id="KW-1185">Reference proteome</keyword>
<protein>
    <submittedName>
        <fullName evidence="1">Uncharacterized protein</fullName>
    </submittedName>
</protein>
<accession>A0A1W6L3G8</accession>
<dbReference type="KEGG" id="rgu:A4W93_01555"/>
<dbReference type="AlphaFoldDB" id="A0A1W6L3G8"/>
<dbReference type="EMBL" id="CP015118">
    <property type="protein sequence ID" value="ARN18708.1"/>
    <property type="molecule type" value="Genomic_DNA"/>
</dbReference>
<gene>
    <name evidence="1" type="ORF">A4W93_01555</name>
</gene>
<organism evidence="1 2">
    <name type="scientific">Piscinibacter gummiphilus</name>
    <dbReference type="NCBI Taxonomy" id="946333"/>
    <lineage>
        <taxon>Bacteria</taxon>
        <taxon>Pseudomonadati</taxon>
        <taxon>Pseudomonadota</taxon>
        <taxon>Betaproteobacteria</taxon>
        <taxon>Burkholderiales</taxon>
        <taxon>Sphaerotilaceae</taxon>
        <taxon>Piscinibacter</taxon>
    </lineage>
</organism>
<reference evidence="1 2" key="1">
    <citation type="submission" date="2016-04" db="EMBL/GenBank/DDBJ databases">
        <title>Complete genome sequence of natural rubber-degrading, novel Gram-negative bacterium, Rhizobacter gummiphilus strain NS21.</title>
        <authorList>
            <person name="Tabata M."/>
            <person name="Kasai D."/>
            <person name="Fukuda M."/>
        </authorList>
    </citation>
    <scope>NUCLEOTIDE SEQUENCE [LARGE SCALE GENOMIC DNA]</scope>
    <source>
        <strain evidence="1 2">NS21</strain>
    </source>
</reference>